<proteinExistence type="predicted"/>
<organism evidence="1 3">
    <name type="scientific">Araneus ventricosus</name>
    <name type="common">Orbweaver spider</name>
    <name type="synonym">Epeira ventricosa</name>
    <dbReference type="NCBI Taxonomy" id="182803"/>
    <lineage>
        <taxon>Eukaryota</taxon>
        <taxon>Metazoa</taxon>
        <taxon>Ecdysozoa</taxon>
        <taxon>Arthropoda</taxon>
        <taxon>Chelicerata</taxon>
        <taxon>Arachnida</taxon>
        <taxon>Araneae</taxon>
        <taxon>Araneomorphae</taxon>
        <taxon>Entelegynae</taxon>
        <taxon>Araneoidea</taxon>
        <taxon>Araneidae</taxon>
        <taxon>Araneus</taxon>
    </lineage>
</organism>
<dbReference type="AlphaFoldDB" id="A0A4Y2WM65"/>
<dbReference type="EMBL" id="BGPR01064100">
    <property type="protein sequence ID" value="GBO39178.1"/>
    <property type="molecule type" value="Genomic_DNA"/>
</dbReference>
<dbReference type="EMBL" id="BGPR01062884">
    <property type="protein sequence ID" value="GBO38229.1"/>
    <property type="molecule type" value="Genomic_DNA"/>
</dbReference>
<evidence type="ECO:0000313" key="2">
    <source>
        <dbReference type="EMBL" id="GBO39178.1"/>
    </source>
</evidence>
<keyword evidence="3" id="KW-1185">Reference proteome</keyword>
<accession>A0A4Y2WM65</accession>
<evidence type="ECO:0000313" key="1">
    <source>
        <dbReference type="EMBL" id="GBO38229.1"/>
    </source>
</evidence>
<evidence type="ECO:0000313" key="3">
    <source>
        <dbReference type="Proteomes" id="UP000499080"/>
    </source>
</evidence>
<reference evidence="1 3" key="1">
    <citation type="journal article" date="2019" name="Sci. Rep.">
        <title>Orb-weaving spider Araneus ventricosus genome elucidates the spidroin gene catalogue.</title>
        <authorList>
            <person name="Kono N."/>
            <person name="Nakamura H."/>
            <person name="Ohtoshi R."/>
            <person name="Moran D.A.P."/>
            <person name="Shinohara A."/>
            <person name="Yoshida Y."/>
            <person name="Fujiwara M."/>
            <person name="Mori M."/>
            <person name="Tomita M."/>
            <person name="Arakawa K."/>
        </authorList>
    </citation>
    <scope>NUCLEOTIDE SEQUENCE [LARGE SCALE GENOMIC DNA]</scope>
</reference>
<sequence length="211" mass="24486">MAEKALSYCEVEYYLEVIDTSPECLEVQVICSGEDFPDHLKIHTLWVCDLEDYSPNTFHDWLNLSPVLNKFKNLKWRGVIQMTSQSVGSREELETVLKNSAEVYGVWGKKQLEFFKTFLDNVIDISCEMMQEVLKREPLSDTDSDEEHFVFRDTCYSFPTIASLFQQIVLKHKGDFGTLSSEAARNKFRKWVEEVAWKSLVGLGEMEEVDE</sequence>
<name>A0A4Y2WM65_ARAVE</name>
<comment type="caution">
    <text evidence="1">The sequence shown here is derived from an EMBL/GenBank/DDBJ whole genome shotgun (WGS) entry which is preliminary data.</text>
</comment>
<protein>
    <submittedName>
        <fullName evidence="1">Uncharacterized protein</fullName>
    </submittedName>
</protein>
<dbReference type="Proteomes" id="UP000499080">
    <property type="component" value="Unassembled WGS sequence"/>
</dbReference>
<gene>
    <name evidence="1" type="ORF">AVEN_180824_1</name>
    <name evidence="2" type="ORF">AVEN_249618_1</name>
</gene>